<comment type="caution">
    <text evidence="2">The sequence shown here is derived from an EMBL/GenBank/DDBJ whole genome shotgun (WGS) entry which is preliminary data.</text>
</comment>
<keyword evidence="3" id="KW-1185">Reference proteome</keyword>
<organism evidence="2 3">
    <name type="scientific">Azoarcus indigens</name>
    <dbReference type="NCBI Taxonomy" id="29545"/>
    <lineage>
        <taxon>Bacteria</taxon>
        <taxon>Pseudomonadati</taxon>
        <taxon>Pseudomonadota</taxon>
        <taxon>Betaproteobacteria</taxon>
        <taxon>Rhodocyclales</taxon>
        <taxon>Zoogloeaceae</taxon>
        <taxon>Azoarcus</taxon>
    </lineage>
</organism>
<accession>A0A4R6DSV9</accession>
<protein>
    <submittedName>
        <fullName evidence="2">Uncharacterized protein</fullName>
    </submittedName>
</protein>
<proteinExistence type="predicted"/>
<gene>
    <name evidence="2" type="ORF">C7389_11662</name>
</gene>
<sequence>MTARPTLRQRKTFALIRIVAGLVAAFYLGYVVVANLLAGVPFDNTLRFSALVALAGLGYAGWYLRDLSAVAREERGDV</sequence>
<dbReference type="EMBL" id="SNVV01000016">
    <property type="protein sequence ID" value="TDN48157.1"/>
    <property type="molecule type" value="Genomic_DNA"/>
</dbReference>
<keyword evidence="1" id="KW-1133">Transmembrane helix</keyword>
<dbReference type="OrthoDB" id="9181536at2"/>
<evidence type="ECO:0000256" key="1">
    <source>
        <dbReference type="SAM" id="Phobius"/>
    </source>
</evidence>
<dbReference type="RefSeq" id="WP_133593718.1">
    <property type="nucleotide sequence ID" value="NZ_SNVV01000016.1"/>
</dbReference>
<dbReference type="Proteomes" id="UP000295129">
    <property type="component" value="Unassembled WGS sequence"/>
</dbReference>
<feature type="transmembrane region" description="Helical" evidence="1">
    <location>
        <begin position="45"/>
        <end position="64"/>
    </location>
</feature>
<dbReference type="AlphaFoldDB" id="A0A4R6DSV9"/>
<keyword evidence="1" id="KW-0812">Transmembrane</keyword>
<name>A0A4R6DSV9_9RHOO</name>
<feature type="transmembrane region" description="Helical" evidence="1">
    <location>
        <begin position="12"/>
        <end position="33"/>
    </location>
</feature>
<evidence type="ECO:0000313" key="3">
    <source>
        <dbReference type="Proteomes" id="UP000295129"/>
    </source>
</evidence>
<reference evidence="2 3" key="1">
    <citation type="submission" date="2019-03" db="EMBL/GenBank/DDBJ databases">
        <title>Genomic Encyclopedia of Type Strains, Phase IV (KMG-IV): sequencing the most valuable type-strain genomes for metagenomic binning, comparative biology and taxonomic classification.</title>
        <authorList>
            <person name="Goeker M."/>
        </authorList>
    </citation>
    <scope>NUCLEOTIDE SEQUENCE [LARGE SCALE GENOMIC DNA]</scope>
    <source>
        <strain evidence="2 3">DSM 12121</strain>
    </source>
</reference>
<evidence type="ECO:0000313" key="2">
    <source>
        <dbReference type="EMBL" id="TDN48157.1"/>
    </source>
</evidence>
<keyword evidence="1" id="KW-0472">Membrane</keyword>